<organism evidence="1">
    <name type="scientific">hydrothermal vent metagenome</name>
    <dbReference type="NCBI Taxonomy" id="652676"/>
    <lineage>
        <taxon>unclassified sequences</taxon>
        <taxon>metagenomes</taxon>
        <taxon>ecological metagenomes</taxon>
    </lineage>
</organism>
<dbReference type="InterPro" id="IPR053161">
    <property type="entry name" value="Ulvan_degrading_GH"/>
</dbReference>
<dbReference type="Pfam" id="PF17132">
    <property type="entry name" value="Glyco_hydro_106"/>
    <property type="match status" value="1"/>
</dbReference>
<dbReference type="AlphaFoldDB" id="A0A3B1CRT9"/>
<reference evidence="1" key="1">
    <citation type="submission" date="2018-06" db="EMBL/GenBank/DDBJ databases">
        <authorList>
            <person name="Zhirakovskaya E."/>
        </authorList>
    </citation>
    <scope>NUCLEOTIDE SEQUENCE</scope>
</reference>
<proteinExistence type="predicted"/>
<protein>
    <submittedName>
        <fullName evidence="1">Predicted alpha-L-rhamnosidase</fullName>
    </submittedName>
</protein>
<evidence type="ECO:0000313" key="1">
    <source>
        <dbReference type="EMBL" id="VAX26614.1"/>
    </source>
</evidence>
<dbReference type="PANTHER" id="PTHR36848:SF2">
    <property type="entry name" value="SECRETED PROTEIN"/>
    <property type="match status" value="1"/>
</dbReference>
<name>A0A3B1CRT9_9ZZZZ</name>
<accession>A0A3B1CRT9</accession>
<dbReference type="PANTHER" id="PTHR36848">
    <property type="entry name" value="DNA-BINDING PROTEIN (PUTATIVE SECRETED PROTEIN)-RELATED"/>
    <property type="match status" value="1"/>
</dbReference>
<gene>
    <name evidence="1" type="ORF">MNBD_IGNAVI01-2941</name>
</gene>
<feature type="non-terminal residue" evidence="1">
    <location>
        <position position="458"/>
    </location>
</feature>
<dbReference type="EMBL" id="UOGD01000350">
    <property type="protein sequence ID" value="VAX26614.1"/>
    <property type="molecule type" value="Genomic_DNA"/>
</dbReference>
<sequence length="458" mass="53550">MKIYHFVVSIFVIVSFCFASVKANEPNDKSEVHSLKQLQSLFMNPPVEYRSAPLWVWNDDITEKQIDQQLNDFKSGGMGGVFIHPRPGLITPYLTDKWFSLCKYTVEKGKELGMNIWLYDENSYPSGFAGGHVPAEMPESYNQGVGLVLKRSEKLQKNADSAFLVLKYDGSKFTDITNQLEKEKNKKGDFYLYEKSYYPKRAWHGGYSYVDLLYKGVTEKFIELTMTDGYAKYIGSEFGKTVPGIFTDEPNIYPPDGIRWTPSLFDEFEKRWGYDLKTNLPSLTYEVGDWKRIRHNYYTTLLEMFIERWSKPWYNYCEKNNLDWTGHYWEHGWPDPQHGGDNMAMYAWHQMPGIDILMNQYSEKVNAQFGNVRSVKELSSAANQMGRTRKLSETYGAGGWDLRFADMKRIGDWEYVLGVNFLNQHLSYMTLEGARKRDHPQSFSYHEPWWKYYNVLGD</sequence>